<keyword evidence="1" id="KW-0732">Signal</keyword>
<feature type="chain" id="PRO_5039903792" evidence="1">
    <location>
        <begin position="23"/>
        <end position="222"/>
    </location>
</feature>
<evidence type="ECO:0000256" key="1">
    <source>
        <dbReference type="SAM" id="SignalP"/>
    </source>
</evidence>
<sequence>MRSCLRQFALLFVAAFAVTAYARAEGSSLFEVEFSNPGLIPAQWTLEFHPDGTGHFRTERGSAEGQPGIEARDVDRDIQLSAEFAAHVFEIAEKKKLFKAGCESHLKVAFQGKKKFTYTGPAGQGTCEFNYAKDPEIQALGDSLVSVATTLIEGARLQALLLHDRLGLDRETQVLVESAADGRAQQIGSIRDILERLAEDPAVLERVKRRARILLTKADAGA</sequence>
<dbReference type="RefSeq" id="WP_260792862.1">
    <property type="nucleotide sequence ID" value="NZ_CP093313.1"/>
</dbReference>
<feature type="signal peptide" evidence="1">
    <location>
        <begin position="1"/>
        <end position="22"/>
    </location>
</feature>
<dbReference type="AlphaFoldDB" id="A0A9J7BLK5"/>
<evidence type="ECO:0000313" key="2">
    <source>
        <dbReference type="EMBL" id="UWZ83527.1"/>
    </source>
</evidence>
<gene>
    <name evidence="2" type="ORF">MOP44_23540</name>
</gene>
<dbReference type="Proteomes" id="UP001059380">
    <property type="component" value="Chromosome"/>
</dbReference>
<reference evidence="2" key="1">
    <citation type="submission" date="2021-04" db="EMBL/GenBank/DDBJ databases">
        <title>Phylogenetic analysis of Acidobacteriaceae.</title>
        <authorList>
            <person name="Qiu L."/>
            <person name="Zhang Q."/>
        </authorList>
    </citation>
    <scope>NUCLEOTIDE SEQUENCE</scope>
    <source>
        <strain evidence="2">DSM 25168</strain>
    </source>
</reference>
<protein>
    <submittedName>
        <fullName evidence="2">Uncharacterized protein</fullName>
    </submittedName>
</protein>
<dbReference type="KEGG" id="orp:MOP44_23540"/>
<organism evidence="2 3">
    <name type="scientific">Occallatibacter riparius</name>
    <dbReference type="NCBI Taxonomy" id="1002689"/>
    <lineage>
        <taxon>Bacteria</taxon>
        <taxon>Pseudomonadati</taxon>
        <taxon>Acidobacteriota</taxon>
        <taxon>Terriglobia</taxon>
        <taxon>Terriglobales</taxon>
        <taxon>Acidobacteriaceae</taxon>
        <taxon>Occallatibacter</taxon>
    </lineage>
</organism>
<evidence type="ECO:0000313" key="3">
    <source>
        <dbReference type="Proteomes" id="UP001059380"/>
    </source>
</evidence>
<accession>A0A9J7BLK5</accession>
<name>A0A9J7BLK5_9BACT</name>
<proteinExistence type="predicted"/>
<keyword evidence="3" id="KW-1185">Reference proteome</keyword>
<dbReference type="EMBL" id="CP093313">
    <property type="protein sequence ID" value="UWZ83527.1"/>
    <property type="molecule type" value="Genomic_DNA"/>
</dbReference>